<keyword evidence="2" id="KW-1133">Transmembrane helix</keyword>
<keyword evidence="2" id="KW-0472">Membrane</keyword>
<dbReference type="RefSeq" id="WP_369600972.1">
    <property type="nucleotide sequence ID" value="NZ_CP154858.1"/>
</dbReference>
<proteinExistence type="predicted"/>
<evidence type="ECO:0000256" key="2">
    <source>
        <dbReference type="SAM" id="Phobius"/>
    </source>
</evidence>
<accession>A0AB39UUJ8</accession>
<evidence type="ECO:0000256" key="1">
    <source>
        <dbReference type="SAM" id="Coils"/>
    </source>
</evidence>
<feature type="coiled-coil region" evidence="1">
    <location>
        <begin position="55"/>
        <end position="112"/>
    </location>
</feature>
<evidence type="ECO:0008006" key="4">
    <source>
        <dbReference type="Google" id="ProtNLM"/>
    </source>
</evidence>
<name>A0AB39UUJ8_9GAMM</name>
<dbReference type="AlphaFoldDB" id="A0AB39UUJ8"/>
<evidence type="ECO:0000313" key="3">
    <source>
        <dbReference type="EMBL" id="XDT71951.1"/>
    </source>
</evidence>
<dbReference type="KEGG" id="tcd:AAIA72_14300"/>
<gene>
    <name evidence="3" type="ORF">AAIA72_14300</name>
</gene>
<sequence length="225" mass="25148">MTETQKKGIGAYWQLLNDKVNDLTLRERVILLLTGIVLLSMILIQVWLAPVWGKISEARKQMADIRTEQVNLAAQLESLQKQLAVHPDDTVKQQIAALRSQLEGEKRRLQETLAGVVSPSEMVRILHNVLGSAKGLTLVSMEKLPVRPIHLSGEDKDEAAVLYEHDVKLVLQGGYFDTLAYISALEARAATLTLSLLDYRVETYPRAEITLQVSTLSLDPEWLAL</sequence>
<reference evidence="3" key="1">
    <citation type="submission" date="2024-05" db="EMBL/GenBank/DDBJ databases">
        <title>Genome sequencing of novel strain.</title>
        <authorList>
            <person name="Ganbat D."/>
            <person name="Ganbat S."/>
            <person name="Lee S.-J."/>
        </authorList>
    </citation>
    <scope>NUCLEOTIDE SEQUENCE</scope>
    <source>
        <strain evidence="3">SMD15-11</strain>
    </source>
</reference>
<organism evidence="3">
    <name type="scientific">Thermohahella caldifontis</name>
    <dbReference type="NCBI Taxonomy" id="3142973"/>
    <lineage>
        <taxon>Bacteria</taxon>
        <taxon>Pseudomonadati</taxon>
        <taxon>Pseudomonadota</taxon>
        <taxon>Gammaproteobacteria</taxon>
        <taxon>Oceanospirillales</taxon>
        <taxon>Hahellaceae</taxon>
        <taxon>Thermohahella</taxon>
    </lineage>
</organism>
<keyword evidence="2" id="KW-0812">Transmembrane</keyword>
<keyword evidence="1" id="KW-0175">Coiled coil</keyword>
<feature type="transmembrane region" description="Helical" evidence="2">
    <location>
        <begin position="29"/>
        <end position="52"/>
    </location>
</feature>
<dbReference type="EMBL" id="CP154858">
    <property type="protein sequence ID" value="XDT71951.1"/>
    <property type="molecule type" value="Genomic_DNA"/>
</dbReference>
<protein>
    <recommendedName>
        <fullName evidence="4">MSHA biogenesis protein MshJ</fullName>
    </recommendedName>
</protein>